<keyword evidence="5 6" id="KW-0472">Membrane</keyword>
<keyword evidence="4 6" id="KW-1133">Transmembrane helix</keyword>
<protein>
    <recommendedName>
        <fullName evidence="10">PTTG1 interacting protein</fullName>
    </recommendedName>
</protein>
<evidence type="ECO:0000256" key="7">
    <source>
        <dbReference type="SAM" id="SignalP"/>
    </source>
</evidence>
<comment type="caution">
    <text evidence="8">The sequence shown here is derived from an EMBL/GenBank/DDBJ whole genome shotgun (WGS) entry which is preliminary data.</text>
</comment>
<dbReference type="Proteomes" id="UP000585614">
    <property type="component" value="Unassembled WGS sequence"/>
</dbReference>
<keyword evidence="3 7" id="KW-0732">Signal</keyword>
<dbReference type="PANTHER" id="PTHR15191">
    <property type="entry name" value="PROTEIN CBG20567"/>
    <property type="match status" value="1"/>
</dbReference>
<evidence type="ECO:0000256" key="5">
    <source>
        <dbReference type="ARBA" id="ARBA00023136"/>
    </source>
</evidence>
<feature type="signal peptide" evidence="7">
    <location>
        <begin position="1"/>
        <end position="26"/>
    </location>
</feature>
<evidence type="ECO:0000256" key="2">
    <source>
        <dbReference type="ARBA" id="ARBA00022692"/>
    </source>
</evidence>
<evidence type="ECO:0000256" key="6">
    <source>
        <dbReference type="SAM" id="Phobius"/>
    </source>
</evidence>
<dbReference type="GO" id="GO:0005634">
    <property type="term" value="C:nucleus"/>
    <property type="evidence" value="ECO:0007669"/>
    <property type="project" value="TreeGrafter"/>
</dbReference>
<evidence type="ECO:0000313" key="9">
    <source>
        <dbReference type="Proteomes" id="UP000585614"/>
    </source>
</evidence>
<feature type="transmembrane region" description="Helical" evidence="6">
    <location>
        <begin position="99"/>
        <end position="126"/>
    </location>
</feature>
<evidence type="ECO:0000256" key="3">
    <source>
        <dbReference type="ARBA" id="ARBA00022729"/>
    </source>
</evidence>
<gene>
    <name evidence="8" type="ORF">mRhiFer1_008760</name>
</gene>
<dbReference type="GO" id="GO:0006606">
    <property type="term" value="P:protein import into nucleus"/>
    <property type="evidence" value="ECO:0007669"/>
    <property type="project" value="TreeGrafter"/>
</dbReference>
<comment type="subcellular location">
    <subcellularLocation>
        <location evidence="1">Membrane</location>
        <topology evidence="1">Single-pass type I membrane protein</topology>
    </subcellularLocation>
</comment>
<dbReference type="EMBL" id="JACAGC010000019">
    <property type="protein sequence ID" value="KAF6301846.1"/>
    <property type="molecule type" value="Genomic_DNA"/>
</dbReference>
<keyword evidence="2 6" id="KW-0812">Transmembrane</keyword>
<reference evidence="8 9" key="1">
    <citation type="journal article" date="2020" name="Nature">
        <title>Six reference-quality genomes reveal evolution of bat adaptations.</title>
        <authorList>
            <person name="Jebb D."/>
            <person name="Huang Z."/>
            <person name="Pippel M."/>
            <person name="Hughes G.M."/>
            <person name="Lavrichenko K."/>
            <person name="Devanna P."/>
            <person name="Winkler S."/>
            <person name="Jermiin L.S."/>
            <person name="Skirmuntt E.C."/>
            <person name="Katzourakis A."/>
            <person name="Burkitt-Gray L."/>
            <person name="Ray D.A."/>
            <person name="Sullivan K.A.M."/>
            <person name="Roscito J.G."/>
            <person name="Kirilenko B.M."/>
            <person name="Davalos L.M."/>
            <person name="Corthals A.P."/>
            <person name="Power M.L."/>
            <person name="Jones G."/>
            <person name="Ransome R.D."/>
            <person name="Dechmann D.K.N."/>
            <person name="Locatelli A.G."/>
            <person name="Puechmaille S.J."/>
            <person name="Fedrigo O."/>
            <person name="Jarvis E.D."/>
            <person name="Hiller M."/>
            <person name="Vernes S.C."/>
            <person name="Myers E.W."/>
            <person name="Teeling E.C."/>
        </authorList>
    </citation>
    <scope>NUCLEOTIDE SEQUENCE [LARGE SCALE GENOMIC DNA]</scope>
    <source>
        <strain evidence="8">MRhiFer1</strain>
        <tissue evidence="8">Lung</tissue>
    </source>
</reference>
<evidence type="ECO:0000313" key="8">
    <source>
        <dbReference type="EMBL" id="KAF6301846.1"/>
    </source>
</evidence>
<dbReference type="InterPro" id="IPR052304">
    <property type="entry name" value="PTTG1IP"/>
</dbReference>
<dbReference type="GO" id="GO:0005737">
    <property type="term" value="C:cytoplasm"/>
    <property type="evidence" value="ECO:0007669"/>
    <property type="project" value="TreeGrafter"/>
</dbReference>
<dbReference type="PANTHER" id="PTHR15191:SF14">
    <property type="entry name" value="PITUITARY TUMOR-TRANSFORMING GENE 1 PROTEIN-INTERACTING PROTEIN"/>
    <property type="match status" value="1"/>
</dbReference>
<dbReference type="AlphaFoldDB" id="A0A7J7TM10"/>
<accession>A0A7J7TM10</accession>
<evidence type="ECO:0000256" key="4">
    <source>
        <dbReference type="ARBA" id="ARBA00022989"/>
    </source>
</evidence>
<sequence>MYWLRTWGQILLPLFLSLVLFQLLMSFSENGISQIARHRSKLRTNSVEDGCQLKRNCQLCIKDKKCFWCNERLVCKKFCFLNLGCQISSSFWLNCKVDMFGFLMLLLIAVLLIVFIWHCFIFHYYLREYVHFILSKNALWNNIIEESTELVLGKCLTFFI</sequence>
<dbReference type="GO" id="GO:0016020">
    <property type="term" value="C:membrane"/>
    <property type="evidence" value="ECO:0007669"/>
    <property type="project" value="UniProtKB-SubCell"/>
</dbReference>
<proteinExistence type="predicted"/>
<evidence type="ECO:0008006" key="10">
    <source>
        <dbReference type="Google" id="ProtNLM"/>
    </source>
</evidence>
<evidence type="ECO:0000256" key="1">
    <source>
        <dbReference type="ARBA" id="ARBA00004479"/>
    </source>
</evidence>
<feature type="chain" id="PRO_5029632650" description="PTTG1 interacting protein" evidence="7">
    <location>
        <begin position="27"/>
        <end position="160"/>
    </location>
</feature>
<organism evidence="8 9">
    <name type="scientific">Rhinolophus ferrumequinum</name>
    <name type="common">Greater horseshoe bat</name>
    <dbReference type="NCBI Taxonomy" id="59479"/>
    <lineage>
        <taxon>Eukaryota</taxon>
        <taxon>Metazoa</taxon>
        <taxon>Chordata</taxon>
        <taxon>Craniata</taxon>
        <taxon>Vertebrata</taxon>
        <taxon>Euteleostomi</taxon>
        <taxon>Mammalia</taxon>
        <taxon>Eutheria</taxon>
        <taxon>Laurasiatheria</taxon>
        <taxon>Chiroptera</taxon>
        <taxon>Yinpterochiroptera</taxon>
        <taxon>Rhinolophoidea</taxon>
        <taxon>Rhinolophidae</taxon>
        <taxon>Rhinolophinae</taxon>
        <taxon>Rhinolophus</taxon>
    </lineage>
</organism>
<name>A0A7J7TM10_RHIFE</name>